<proteinExistence type="predicted"/>
<keyword evidence="2" id="KW-1185">Reference proteome</keyword>
<organism evidence="1 2">
    <name type="scientific">Cohnella nanjingensis</name>
    <dbReference type="NCBI Taxonomy" id="1387779"/>
    <lineage>
        <taxon>Bacteria</taxon>
        <taxon>Bacillati</taxon>
        <taxon>Bacillota</taxon>
        <taxon>Bacilli</taxon>
        <taxon>Bacillales</taxon>
        <taxon>Paenibacillaceae</taxon>
        <taxon>Cohnella</taxon>
    </lineage>
</organism>
<comment type="caution">
    <text evidence="1">The sequence shown here is derived from an EMBL/GenBank/DDBJ whole genome shotgun (WGS) entry which is preliminary data.</text>
</comment>
<gene>
    <name evidence="1" type="ORF">H7C19_10770</name>
</gene>
<evidence type="ECO:0000313" key="2">
    <source>
        <dbReference type="Proteomes" id="UP000547209"/>
    </source>
</evidence>
<dbReference type="EMBL" id="JACJVP010000018">
    <property type="protein sequence ID" value="MBB6671171.1"/>
    <property type="molecule type" value="Genomic_DNA"/>
</dbReference>
<accession>A0A7X0VEW2</accession>
<name>A0A7X0VEW2_9BACL</name>
<evidence type="ECO:0000313" key="1">
    <source>
        <dbReference type="EMBL" id="MBB6671171.1"/>
    </source>
</evidence>
<reference evidence="1 2" key="1">
    <citation type="submission" date="2020-08" db="EMBL/GenBank/DDBJ databases">
        <title>Cohnella phylogeny.</title>
        <authorList>
            <person name="Dunlap C."/>
        </authorList>
    </citation>
    <scope>NUCLEOTIDE SEQUENCE [LARGE SCALE GENOMIC DNA]</scope>
    <source>
        <strain evidence="1 2">DSM 28246</strain>
    </source>
</reference>
<sequence length="66" mass="6595">MMCHQAGGIVGALVGGIAFDAFGSYQLLIALDLAMCAAAAGGYLWLQARASFATGARPVQAPGHTG</sequence>
<dbReference type="AlphaFoldDB" id="A0A7X0VEW2"/>
<protein>
    <submittedName>
        <fullName evidence="1">Uncharacterized protein</fullName>
    </submittedName>
</protein>
<dbReference type="Proteomes" id="UP000547209">
    <property type="component" value="Unassembled WGS sequence"/>
</dbReference>